<comment type="subcellular location">
    <subcellularLocation>
        <location evidence="1">Cell membrane</location>
        <topology evidence="1">Multi-pass membrane protein</topology>
    </subcellularLocation>
</comment>
<dbReference type="InterPro" id="IPR011701">
    <property type="entry name" value="MFS"/>
</dbReference>
<evidence type="ECO:0000256" key="5">
    <source>
        <dbReference type="ARBA" id="ARBA00023136"/>
    </source>
</evidence>
<dbReference type="PANTHER" id="PTHR43124:SF3">
    <property type="entry name" value="CHLORAMPHENICOL EFFLUX PUMP RV0191"/>
    <property type="match status" value="1"/>
</dbReference>
<evidence type="ECO:0000313" key="9">
    <source>
        <dbReference type="Proteomes" id="UP000587396"/>
    </source>
</evidence>
<protein>
    <submittedName>
        <fullName evidence="8">MFS transporter</fullName>
    </submittedName>
</protein>
<dbReference type="InterPro" id="IPR020846">
    <property type="entry name" value="MFS_dom"/>
</dbReference>
<dbReference type="PROSITE" id="PS00217">
    <property type="entry name" value="SUGAR_TRANSPORT_2"/>
    <property type="match status" value="1"/>
</dbReference>
<dbReference type="GO" id="GO:0022857">
    <property type="term" value="F:transmembrane transporter activity"/>
    <property type="evidence" value="ECO:0007669"/>
    <property type="project" value="InterPro"/>
</dbReference>
<dbReference type="InterPro" id="IPR036259">
    <property type="entry name" value="MFS_trans_sf"/>
</dbReference>
<dbReference type="PANTHER" id="PTHR43124">
    <property type="entry name" value="PURINE EFFLUX PUMP PBUE"/>
    <property type="match status" value="1"/>
</dbReference>
<feature type="transmembrane region" description="Helical" evidence="6">
    <location>
        <begin position="103"/>
        <end position="129"/>
    </location>
</feature>
<dbReference type="InterPro" id="IPR050189">
    <property type="entry name" value="MFS_Efflux_Transporters"/>
</dbReference>
<dbReference type="SUPFAM" id="SSF103473">
    <property type="entry name" value="MFS general substrate transporter"/>
    <property type="match status" value="1"/>
</dbReference>
<dbReference type="Proteomes" id="UP000587396">
    <property type="component" value="Unassembled WGS sequence"/>
</dbReference>
<accession>A0A842JKU9</accession>
<gene>
    <name evidence="8" type="ORF">H7313_13760</name>
</gene>
<evidence type="ECO:0000259" key="7">
    <source>
        <dbReference type="PROSITE" id="PS50850"/>
    </source>
</evidence>
<sequence length="425" mass="43283">MGASDEGASRGDVSAGRVRAAAARGAGQAARGGSTLMGVLAIAAGIVIVMNLFKVSASMSLLTADLGIDPSAGSWLITICTVVAVVLVLPAGGLADRFGPKRIGLLGLVCAALGSAAGALCSDIGPLLATRALEGVGYGLTGVVSPAIIAEAFPPEKRGFPMAVWSCWMDLGMLAVLNVANLFIDPSVVGSWTNLWWLCSALIVVVAVVYALAIREAPRLPAGEGARRPSLAQGLRTPATWVVALVFLLYNIGVLSLLTLAPLYCQTQLGLGVAEANSYTSLLTVGMITGAFAMGFVLSRVRTLRARIVLLAASMVLAAAVLGWAYVYTLDQIVAFMLLTGLCLSIMPAVGFTIVPETAASPAFVGAAIGLFMLMGNLAGFGTPLVGSLMEGSAPALSAALVGVNLVGAALSLALLRLMKARRAA</sequence>
<dbReference type="AlphaFoldDB" id="A0A842JKU9"/>
<keyword evidence="3 6" id="KW-0812">Transmembrane</keyword>
<feature type="transmembrane region" description="Helical" evidence="6">
    <location>
        <begin position="333"/>
        <end position="355"/>
    </location>
</feature>
<evidence type="ECO:0000256" key="3">
    <source>
        <dbReference type="ARBA" id="ARBA00022692"/>
    </source>
</evidence>
<name>A0A842JKU9_9ACTN</name>
<dbReference type="GO" id="GO:0005886">
    <property type="term" value="C:plasma membrane"/>
    <property type="evidence" value="ECO:0007669"/>
    <property type="project" value="UniProtKB-SubCell"/>
</dbReference>
<organism evidence="8 9">
    <name type="scientific">Gordonibacter massiliensis</name>
    <name type="common">ex Traore et al. 2017</name>
    <dbReference type="NCBI Taxonomy" id="1841863"/>
    <lineage>
        <taxon>Bacteria</taxon>
        <taxon>Bacillati</taxon>
        <taxon>Actinomycetota</taxon>
        <taxon>Coriobacteriia</taxon>
        <taxon>Eggerthellales</taxon>
        <taxon>Eggerthellaceae</taxon>
        <taxon>Gordonibacter</taxon>
    </lineage>
</organism>
<evidence type="ECO:0000313" key="8">
    <source>
        <dbReference type="EMBL" id="MBC2890398.1"/>
    </source>
</evidence>
<feature type="transmembrane region" description="Helical" evidence="6">
    <location>
        <begin position="281"/>
        <end position="301"/>
    </location>
</feature>
<dbReference type="Pfam" id="PF07690">
    <property type="entry name" value="MFS_1"/>
    <property type="match status" value="1"/>
</dbReference>
<dbReference type="InterPro" id="IPR005829">
    <property type="entry name" value="Sugar_transporter_CS"/>
</dbReference>
<feature type="transmembrane region" description="Helical" evidence="6">
    <location>
        <begin position="135"/>
        <end position="153"/>
    </location>
</feature>
<evidence type="ECO:0000256" key="2">
    <source>
        <dbReference type="ARBA" id="ARBA00022475"/>
    </source>
</evidence>
<feature type="transmembrane region" description="Helical" evidence="6">
    <location>
        <begin position="73"/>
        <end position="91"/>
    </location>
</feature>
<feature type="transmembrane region" description="Helical" evidence="6">
    <location>
        <begin position="34"/>
        <end position="53"/>
    </location>
</feature>
<feature type="transmembrane region" description="Helical" evidence="6">
    <location>
        <begin position="308"/>
        <end position="327"/>
    </location>
</feature>
<dbReference type="PROSITE" id="PS50850">
    <property type="entry name" value="MFS"/>
    <property type="match status" value="1"/>
</dbReference>
<feature type="transmembrane region" description="Helical" evidence="6">
    <location>
        <begin position="235"/>
        <end position="261"/>
    </location>
</feature>
<evidence type="ECO:0000256" key="4">
    <source>
        <dbReference type="ARBA" id="ARBA00022989"/>
    </source>
</evidence>
<keyword evidence="9" id="KW-1185">Reference proteome</keyword>
<evidence type="ECO:0000256" key="6">
    <source>
        <dbReference type="SAM" id="Phobius"/>
    </source>
</evidence>
<feature type="transmembrane region" description="Helical" evidence="6">
    <location>
        <begin position="362"/>
        <end position="382"/>
    </location>
</feature>
<evidence type="ECO:0000256" key="1">
    <source>
        <dbReference type="ARBA" id="ARBA00004651"/>
    </source>
</evidence>
<dbReference type="RefSeq" id="WP_185906110.1">
    <property type="nucleotide sequence ID" value="NZ_JACMSE010000013.1"/>
</dbReference>
<feature type="transmembrane region" description="Helical" evidence="6">
    <location>
        <begin position="165"/>
        <end position="183"/>
    </location>
</feature>
<reference evidence="8 9" key="1">
    <citation type="submission" date="2020-08" db="EMBL/GenBank/DDBJ databases">
        <authorList>
            <person name="Liu C."/>
            <person name="Sun Q."/>
        </authorList>
    </citation>
    <scope>NUCLEOTIDE SEQUENCE [LARGE SCALE GENOMIC DNA]</scope>
    <source>
        <strain evidence="8 9">N22</strain>
    </source>
</reference>
<dbReference type="EMBL" id="JACMSE010000013">
    <property type="protein sequence ID" value="MBC2890398.1"/>
    <property type="molecule type" value="Genomic_DNA"/>
</dbReference>
<keyword evidence="2" id="KW-1003">Cell membrane</keyword>
<feature type="transmembrane region" description="Helical" evidence="6">
    <location>
        <begin position="195"/>
        <end position="214"/>
    </location>
</feature>
<feature type="transmembrane region" description="Helical" evidence="6">
    <location>
        <begin position="394"/>
        <end position="416"/>
    </location>
</feature>
<dbReference type="Gene3D" id="1.20.1250.20">
    <property type="entry name" value="MFS general substrate transporter like domains"/>
    <property type="match status" value="1"/>
</dbReference>
<feature type="domain" description="Major facilitator superfamily (MFS) profile" evidence="7">
    <location>
        <begin position="37"/>
        <end position="420"/>
    </location>
</feature>
<keyword evidence="5 6" id="KW-0472">Membrane</keyword>
<comment type="caution">
    <text evidence="8">The sequence shown here is derived from an EMBL/GenBank/DDBJ whole genome shotgun (WGS) entry which is preliminary data.</text>
</comment>
<keyword evidence="4 6" id="KW-1133">Transmembrane helix</keyword>
<proteinExistence type="predicted"/>